<dbReference type="InterPro" id="IPR051923">
    <property type="entry name" value="Glycosyl_Hydrolase_39"/>
</dbReference>
<evidence type="ECO:0000256" key="1">
    <source>
        <dbReference type="SAM" id="SignalP"/>
    </source>
</evidence>
<dbReference type="PANTHER" id="PTHR12631">
    <property type="entry name" value="ALPHA-L-IDURONIDASE"/>
    <property type="match status" value="1"/>
</dbReference>
<keyword evidence="1" id="KW-0732">Signal</keyword>
<organism evidence="2 3">
    <name type="scientific">candidate division KD3-62 bacterium DG_56</name>
    <dbReference type="NCBI Taxonomy" id="1704032"/>
    <lineage>
        <taxon>Bacteria</taxon>
        <taxon>candidate division KD3-62</taxon>
    </lineage>
</organism>
<evidence type="ECO:0000313" key="3">
    <source>
        <dbReference type="Proteomes" id="UP000052020"/>
    </source>
</evidence>
<dbReference type="InterPro" id="IPR017853">
    <property type="entry name" value="GH"/>
</dbReference>
<dbReference type="AlphaFoldDB" id="A0A0S7XJA4"/>
<dbReference type="PANTHER" id="PTHR12631:SF10">
    <property type="entry name" value="BETA-XYLOSIDASE-LIKE PROTEIN-RELATED"/>
    <property type="match status" value="1"/>
</dbReference>
<dbReference type="SUPFAM" id="SSF51445">
    <property type="entry name" value="(Trans)glycosidases"/>
    <property type="match status" value="1"/>
</dbReference>
<protein>
    <submittedName>
        <fullName evidence="2">Uncharacterized protein</fullName>
    </submittedName>
</protein>
<dbReference type="Gene3D" id="3.20.20.80">
    <property type="entry name" value="Glycosidases"/>
    <property type="match status" value="1"/>
</dbReference>
<feature type="signal peptide" evidence="1">
    <location>
        <begin position="1"/>
        <end position="19"/>
    </location>
</feature>
<reference evidence="2 3" key="1">
    <citation type="journal article" date="2015" name="Microbiome">
        <title>Genomic resolution of linkages in carbon, nitrogen, and sulfur cycling among widespread estuary sediment bacteria.</title>
        <authorList>
            <person name="Baker B.J."/>
            <person name="Lazar C.S."/>
            <person name="Teske A.P."/>
            <person name="Dick G.J."/>
        </authorList>
    </citation>
    <scope>NUCLEOTIDE SEQUENCE [LARGE SCALE GENOMIC DNA]</scope>
    <source>
        <strain evidence="2">DG_56</strain>
    </source>
</reference>
<evidence type="ECO:0000313" key="2">
    <source>
        <dbReference type="EMBL" id="KPJ62567.1"/>
    </source>
</evidence>
<gene>
    <name evidence="2" type="ORF">AMK68_04790</name>
</gene>
<feature type="chain" id="PRO_5006640091" evidence="1">
    <location>
        <begin position="20"/>
        <end position="142"/>
    </location>
</feature>
<dbReference type="Proteomes" id="UP000052020">
    <property type="component" value="Unassembled WGS sequence"/>
</dbReference>
<name>A0A0S7XJA4_9BACT</name>
<sequence>MRFVVAAIVLCVVAYGAAAYPAPDSPFGICATTWSHAGAGTARFDREGPGRRLALVKELGAAWERCDFWWSRLEPEPGKYQFSDYDFAVEQYHRLGVNLLAILCYSSAWHGRPPDTDEERGRYADWVAAMVSRYKGKVAAWE</sequence>
<accession>A0A0S7XJA4</accession>
<proteinExistence type="predicted"/>
<dbReference type="GO" id="GO:0004553">
    <property type="term" value="F:hydrolase activity, hydrolyzing O-glycosyl compounds"/>
    <property type="evidence" value="ECO:0007669"/>
    <property type="project" value="TreeGrafter"/>
</dbReference>
<comment type="caution">
    <text evidence="2">The sequence shown here is derived from an EMBL/GenBank/DDBJ whole genome shotgun (WGS) entry which is preliminary data.</text>
</comment>
<feature type="non-terminal residue" evidence="2">
    <location>
        <position position="142"/>
    </location>
</feature>
<dbReference type="EMBL" id="LIZY01000111">
    <property type="protein sequence ID" value="KPJ62567.1"/>
    <property type="molecule type" value="Genomic_DNA"/>
</dbReference>